<comment type="subcellular location">
    <subcellularLocation>
        <location evidence="1">Membrane</location>
        <topology evidence="1">Multi-pass membrane protein</topology>
    </subcellularLocation>
</comment>
<keyword evidence="3" id="KW-0633">Potassium transport</keyword>
<feature type="region of interest" description="Disordered" evidence="9">
    <location>
        <begin position="95"/>
        <end position="120"/>
    </location>
</feature>
<dbReference type="InterPro" id="IPR053952">
    <property type="entry name" value="K_trans_C"/>
</dbReference>
<feature type="compositionally biased region" description="Polar residues" evidence="9">
    <location>
        <begin position="880"/>
        <end position="894"/>
    </location>
</feature>
<keyword evidence="6 10" id="KW-1133">Transmembrane helix</keyword>
<dbReference type="InterPro" id="IPR016167">
    <property type="entry name" value="FAD-bd_PCMH_sub1"/>
</dbReference>
<evidence type="ECO:0000256" key="6">
    <source>
        <dbReference type="ARBA" id="ARBA00022989"/>
    </source>
</evidence>
<evidence type="ECO:0000256" key="8">
    <source>
        <dbReference type="ARBA" id="ARBA00023136"/>
    </source>
</evidence>
<feature type="transmembrane region" description="Helical" evidence="10">
    <location>
        <begin position="1145"/>
        <end position="1165"/>
    </location>
</feature>
<dbReference type="SUPFAM" id="SSF56176">
    <property type="entry name" value="FAD-binding/transporter-associated domain-like"/>
    <property type="match status" value="1"/>
</dbReference>
<sequence>MSTTTIPSPRNSVHSRPASVRSKPASIRSKASSVRSKAESVHSRAVSVHSENIPLSAEHVVPPEHISLSPERTSVHSENLRPDSEHLVPLEYTTPPLDRRSVHSEHTSVHSRRTSPRSEHISIHPVPAIASQSTRSHKSISLTSSIVIDAEHNTKLLDVIPGFFGKIVTPTSPGYSDAIGRWAYNAERPARLVTYPRFTTDIFVAISHAYKNSLPIAVRGGGHSCAGTSSSTHGLVIDLSKHFAHVRVDPTNRIAFVGGGAIWKDVDEAAIRYGLAAVGGTVNHTGVGGLTLGGGYGWLTGQYGLACDNIVAATIVIPGAATAPGVIQPTSTTVSAFSDPDLFFAIRGGGGNFGVVTEFAIKLHPQRRTVWSGTIVYESSVLEELFEALDVWWVDAGQGHKPGEAALVFFFRDPATKECCIGMRPFFNGSAADGRKRFASFLAIQHLADQTKELPYEVINAQQNEQAQHGDNVYMTGTSRTSFPPSAARALFTTFAGISASPFNGSAVIVEYLPLHLVRAASSETSAFPGRMKGDNIVFLVHWPREDPTGNTDAARAHATRLKQVIWAREREIGGEVDSSGYANYQTEAADHDAAAIHFGPLYPRLQAVKAMFSIPVRILPHVLILLAYWAWPLATDRVGSVRIGNHPGDDGSQRLCARNSAIRSERIVLSFETAINLAMLHVRAASSDNPPEANGVTCQSSHCVSYATRIVSTNSIQSGTVRSDRSFTISKWLNSRTNDPWGKYLKVPEIPGSSSSTTYHGLYSLHVKGETIEHSSAWKNRGPAPSIIYSDIGTSPLYVLNGIWPSSGPLPSQEDIIGGISAIIWSLTLLPMLKYVGFALSFGTKEGEGGTFALYHGLFPPNFVSDEEDRSLTHDSNYKSKSSAPGTPSTFSTDRLGKSSWLRWALLPWTLFGTALCLADGVFTPAVSVTSAVGGIAVAKSDVSSKVVPISIAFLIILFLPQRFGTTTIGRVFAPVTMGWFLLLGITGIMNIVHYPGVFRAFDPSRAVLLFVRTKNYDMLAGVLLAVTGCEALFANLGQFNATSIRLSFIFVTYPALVLAYLGQGARLIADGEEVFSNVFYKTIPGPTGGPLYWIMFLFAILATLIASQAMITAAFSLTQQLINLRSFPPLLMKYTSETIQGQVYVPAVNWALGIGCIIVVAAFKDLAALTNAYGFAVSTVMFITTTLITLQIPLVKRSPVVFGVAFLLFFGFIDGLFWGASLKKIPHGAWVPLMIGCALMAIMWFWTWAKGLEDEFDGANRRNLRHFIMLDSIGPDEKFSPAIISAYSQTNTVNEEITSADDQPAMEDGLENEKLGLYLLADRQDRRLLPRVETAAVFHKLSAGKGVPHAFYAFLRQWPALPRVVIFLSVRIMPTARVPAEDRYVVTRVRSLPGFYGVTYFKGFRDDFQVNIDDVIEKLYVLELRAAGPGPAQALKTASKITTHIVPSYYVVSRPVSAGFLSPVVDWIRAMLVEGVYRRMSTMFPETANWLGSADEIIRVGVNAVI</sequence>
<dbReference type="EMBL" id="JACYCD010000705">
    <property type="protein sequence ID" value="KAF8687627.1"/>
    <property type="molecule type" value="Genomic_DNA"/>
</dbReference>
<dbReference type="Gene3D" id="3.30.43.10">
    <property type="entry name" value="Uridine Diphospho-n-acetylenolpyruvylglucosamine Reductase, domain 2"/>
    <property type="match status" value="1"/>
</dbReference>
<evidence type="ECO:0000256" key="10">
    <source>
        <dbReference type="SAM" id="Phobius"/>
    </source>
</evidence>
<evidence type="ECO:0000313" key="12">
    <source>
        <dbReference type="EMBL" id="KAF8687627.1"/>
    </source>
</evidence>
<reference evidence="12" key="1">
    <citation type="submission" date="2020-09" db="EMBL/GenBank/DDBJ databases">
        <title>Comparative genome analyses of four rice-infecting Rhizoctonia solani isolates reveal extensive enrichment of homogalacturonan modification genes.</title>
        <authorList>
            <person name="Lee D.-Y."/>
            <person name="Jeon J."/>
            <person name="Kim K.-T."/>
            <person name="Cheong K."/>
            <person name="Song H."/>
            <person name="Choi G."/>
            <person name="Ko J."/>
            <person name="Opiyo S.O."/>
            <person name="Zuo S."/>
            <person name="Madhav S."/>
            <person name="Lee Y.-H."/>
            <person name="Wang G.-L."/>
        </authorList>
    </citation>
    <scope>NUCLEOTIDE SEQUENCE</scope>
    <source>
        <strain evidence="12">AG1-IA WGL</strain>
    </source>
</reference>
<keyword evidence="8 10" id="KW-0472">Membrane</keyword>
<dbReference type="PANTHER" id="PTHR30540:SF83">
    <property type="entry name" value="K+ POTASSIUM TRANSPORTER"/>
    <property type="match status" value="1"/>
</dbReference>
<evidence type="ECO:0000259" key="11">
    <source>
        <dbReference type="PROSITE" id="PS51387"/>
    </source>
</evidence>
<feature type="domain" description="FAD-binding PCMH-type" evidence="11">
    <location>
        <begin position="185"/>
        <end position="366"/>
    </location>
</feature>
<feature type="transmembrane region" description="Helical" evidence="10">
    <location>
        <begin position="1229"/>
        <end position="1248"/>
    </location>
</feature>
<protein>
    <submittedName>
        <fullName evidence="12">Potassium transporter</fullName>
    </submittedName>
</protein>
<dbReference type="InterPro" id="IPR016169">
    <property type="entry name" value="FAD-bd_PCMH_sub2"/>
</dbReference>
<feature type="transmembrane region" description="Helical" evidence="10">
    <location>
        <begin position="1018"/>
        <end position="1038"/>
    </location>
</feature>
<feature type="transmembrane region" description="Helical" evidence="10">
    <location>
        <begin position="973"/>
        <end position="998"/>
    </location>
</feature>
<evidence type="ECO:0000256" key="7">
    <source>
        <dbReference type="ARBA" id="ARBA00023065"/>
    </source>
</evidence>
<evidence type="ECO:0000256" key="4">
    <source>
        <dbReference type="ARBA" id="ARBA00022692"/>
    </source>
</evidence>
<evidence type="ECO:0000313" key="13">
    <source>
        <dbReference type="Proteomes" id="UP000602905"/>
    </source>
</evidence>
<dbReference type="Proteomes" id="UP000602905">
    <property type="component" value="Unassembled WGS sequence"/>
</dbReference>
<dbReference type="InterPro" id="IPR016166">
    <property type="entry name" value="FAD-bd_PCMH"/>
</dbReference>
<evidence type="ECO:0000256" key="9">
    <source>
        <dbReference type="SAM" id="MobiDB-lite"/>
    </source>
</evidence>
<keyword evidence="7" id="KW-0406">Ion transport</keyword>
<feature type="transmembrane region" description="Helical" evidence="10">
    <location>
        <begin position="1171"/>
        <end position="1190"/>
    </location>
</feature>
<feature type="non-terminal residue" evidence="12">
    <location>
        <position position="1508"/>
    </location>
</feature>
<dbReference type="OrthoDB" id="504708at2759"/>
<dbReference type="Gene3D" id="3.40.462.20">
    <property type="match status" value="1"/>
</dbReference>
<evidence type="ECO:0000256" key="3">
    <source>
        <dbReference type="ARBA" id="ARBA00022538"/>
    </source>
</evidence>
<feature type="compositionally biased region" description="Basic and acidic residues" evidence="9">
    <location>
        <begin position="97"/>
        <end position="108"/>
    </location>
</feature>
<evidence type="ECO:0000256" key="2">
    <source>
        <dbReference type="ARBA" id="ARBA00022448"/>
    </source>
</evidence>
<gene>
    <name evidence="12" type="ORF">RHS03_09973</name>
</gene>
<evidence type="ECO:0000256" key="1">
    <source>
        <dbReference type="ARBA" id="ARBA00004141"/>
    </source>
</evidence>
<dbReference type="GO" id="GO:0016020">
    <property type="term" value="C:membrane"/>
    <property type="evidence" value="ECO:0007669"/>
    <property type="project" value="UniProtKB-SubCell"/>
</dbReference>
<keyword evidence="5" id="KW-0630">Potassium</keyword>
<feature type="transmembrane region" description="Helical" evidence="10">
    <location>
        <begin position="1202"/>
        <end position="1223"/>
    </location>
</feature>
<keyword evidence="4 10" id="KW-0812">Transmembrane</keyword>
<dbReference type="GO" id="GO:0071949">
    <property type="term" value="F:FAD binding"/>
    <property type="evidence" value="ECO:0007669"/>
    <property type="project" value="InterPro"/>
</dbReference>
<keyword evidence="2" id="KW-0813">Transport</keyword>
<dbReference type="InterPro" id="IPR036318">
    <property type="entry name" value="FAD-bd_PCMH-like_sf"/>
</dbReference>
<evidence type="ECO:0000256" key="5">
    <source>
        <dbReference type="ARBA" id="ARBA00022958"/>
    </source>
</evidence>
<dbReference type="Pfam" id="PF01565">
    <property type="entry name" value="FAD_binding_4"/>
    <property type="match status" value="1"/>
</dbReference>
<feature type="compositionally biased region" description="Polar residues" evidence="9">
    <location>
        <begin position="1"/>
        <end position="14"/>
    </location>
</feature>
<feature type="region of interest" description="Disordered" evidence="9">
    <location>
        <begin position="1"/>
        <end position="80"/>
    </location>
</feature>
<proteinExistence type="predicted"/>
<dbReference type="PROSITE" id="PS51387">
    <property type="entry name" value="FAD_PCMH"/>
    <property type="match status" value="1"/>
</dbReference>
<dbReference type="InterPro" id="IPR006094">
    <property type="entry name" value="Oxid_FAD_bind_N"/>
</dbReference>
<feature type="region of interest" description="Disordered" evidence="9">
    <location>
        <begin position="875"/>
        <end position="894"/>
    </location>
</feature>
<dbReference type="Gene3D" id="3.30.465.10">
    <property type="match status" value="1"/>
</dbReference>
<organism evidence="12 13">
    <name type="scientific">Rhizoctonia solani</name>
    <dbReference type="NCBI Taxonomy" id="456999"/>
    <lineage>
        <taxon>Eukaryota</taxon>
        <taxon>Fungi</taxon>
        <taxon>Dikarya</taxon>
        <taxon>Basidiomycota</taxon>
        <taxon>Agaricomycotina</taxon>
        <taxon>Agaricomycetes</taxon>
        <taxon>Cantharellales</taxon>
        <taxon>Ceratobasidiaceae</taxon>
        <taxon>Rhizoctonia</taxon>
    </lineage>
</organism>
<feature type="transmembrane region" description="Helical" evidence="10">
    <location>
        <begin position="902"/>
        <end position="924"/>
    </location>
</feature>
<dbReference type="InterPro" id="IPR003855">
    <property type="entry name" value="K+_transporter"/>
</dbReference>
<comment type="caution">
    <text evidence="12">The sequence shown here is derived from an EMBL/GenBank/DDBJ whole genome shotgun (WGS) entry which is preliminary data.</text>
</comment>
<name>A0A8H7HJR6_9AGAM</name>
<dbReference type="PANTHER" id="PTHR30540">
    <property type="entry name" value="OSMOTIC STRESS POTASSIUM TRANSPORTER"/>
    <property type="match status" value="1"/>
</dbReference>
<accession>A0A8H7HJR6</accession>
<dbReference type="Pfam" id="PF02705">
    <property type="entry name" value="K_trans"/>
    <property type="match status" value="1"/>
</dbReference>
<feature type="transmembrane region" description="Helical" evidence="10">
    <location>
        <begin position="1050"/>
        <end position="1071"/>
    </location>
</feature>
<dbReference type="Pfam" id="PF22776">
    <property type="entry name" value="K_trans_C"/>
    <property type="match status" value="1"/>
</dbReference>
<dbReference type="GO" id="GO:0015079">
    <property type="term" value="F:potassium ion transmembrane transporter activity"/>
    <property type="evidence" value="ECO:0007669"/>
    <property type="project" value="InterPro"/>
</dbReference>
<dbReference type="InterPro" id="IPR053951">
    <property type="entry name" value="K_trans_N"/>
</dbReference>
<feature type="transmembrane region" description="Helical" evidence="10">
    <location>
        <begin position="1091"/>
        <end position="1124"/>
    </location>
</feature>
<feature type="transmembrane region" description="Helical" evidence="10">
    <location>
        <begin position="944"/>
        <end position="961"/>
    </location>
</feature>